<keyword evidence="2 6" id="KW-0812">Transmembrane</keyword>
<dbReference type="Proteomes" id="UP001153069">
    <property type="component" value="Unassembled WGS sequence"/>
</dbReference>
<evidence type="ECO:0000256" key="1">
    <source>
        <dbReference type="ARBA" id="ARBA00004141"/>
    </source>
</evidence>
<feature type="transmembrane region" description="Helical" evidence="6">
    <location>
        <begin position="160"/>
        <end position="180"/>
    </location>
</feature>
<dbReference type="GO" id="GO:0016020">
    <property type="term" value="C:membrane"/>
    <property type="evidence" value="ECO:0007669"/>
    <property type="project" value="UniProtKB-SubCell"/>
</dbReference>
<keyword evidence="3 6" id="KW-1133">Transmembrane helix</keyword>
<feature type="transmembrane region" description="Helical" evidence="6">
    <location>
        <begin position="234"/>
        <end position="255"/>
    </location>
</feature>
<feature type="compositionally biased region" description="Low complexity" evidence="5">
    <location>
        <begin position="67"/>
        <end position="80"/>
    </location>
</feature>
<evidence type="ECO:0000256" key="3">
    <source>
        <dbReference type="ARBA" id="ARBA00022989"/>
    </source>
</evidence>
<comment type="caution">
    <text evidence="8">The sequence shown here is derived from an EMBL/GenBank/DDBJ whole genome shotgun (WGS) entry which is preliminary data.</text>
</comment>
<evidence type="ECO:0000256" key="6">
    <source>
        <dbReference type="SAM" id="Phobius"/>
    </source>
</evidence>
<protein>
    <submittedName>
        <fullName evidence="8">GDP-mannose transporter</fullName>
    </submittedName>
</protein>
<reference evidence="8" key="1">
    <citation type="submission" date="2020-06" db="EMBL/GenBank/DDBJ databases">
        <authorList>
            <consortium name="Plant Systems Biology data submission"/>
        </authorList>
    </citation>
    <scope>NUCLEOTIDE SEQUENCE</scope>
    <source>
        <strain evidence="8">D6</strain>
    </source>
</reference>
<dbReference type="InterPro" id="IPR037185">
    <property type="entry name" value="EmrE-like"/>
</dbReference>
<feature type="domain" description="Sugar phosphate transporter" evidence="7">
    <location>
        <begin position="91"/>
        <end position="377"/>
    </location>
</feature>
<proteinExistence type="predicted"/>
<feature type="compositionally biased region" description="Basic and acidic residues" evidence="5">
    <location>
        <begin position="1"/>
        <end position="17"/>
    </location>
</feature>
<gene>
    <name evidence="8" type="ORF">SEMRO_188_G081320.1</name>
</gene>
<accession>A0A9N8DQN4</accession>
<feature type="transmembrane region" description="Helical" evidence="6">
    <location>
        <begin position="267"/>
        <end position="286"/>
    </location>
</feature>
<dbReference type="InterPro" id="IPR004853">
    <property type="entry name" value="Sugar_P_trans_dom"/>
</dbReference>
<feature type="transmembrane region" description="Helical" evidence="6">
    <location>
        <begin position="201"/>
        <end position="228"/>
    </location>
</feature>
<comment type="subcellular location">
    <subcellularLocation>
        <location evidence="1">Membrane</location>
        <topology evidence="1">Multi-pass membrane protein</topology>
    </subcellularLocation>
</comment>
<keyword evidence="9" id="KW-1185">Reference proteome</keyword>
<feature type="region of interest" description="Disordered" evidence="5">
    <location>
        <begin position="1"/>
        <end position="80"/>
    </location>
</feature>
<evidence type="ECO:0000259" key="7">
    <source>
        <dbReference type="Pfam" id="PF03151"/>
    </source>
</evidence>
<evidence type="ECO:0000313" key="9">
    <source>
        <dbReference type="Proteomes" id="UP001153069"/>
    </source>
</evidence>
<keyword evidence="4 6" id="KW-0472">Membrane</keyword>
<feature type="transmembrane region" description="Helical" evidence="6">
    <location>
        <begin position="306"/>
        <end position="327"/>
    </location>
</feature>
<dbReference type="AlphaFoldDB" id="A0A9N8DQN4"/>
<dbReference type="EMBL" id="CAICTM010000187">
    <property type="protein sequence ID" value="CAB9504184.1"/>
    <property type="molecule type" value="Genomic_DNA"/>
</dbReference>
<evidence type="ECO:0000313" key="8">
    <source>
        <dbReference type="EMBL" id="CAB9504184.1"/>
    </source>
</evidence>
<feature type="transmembrane region" description="Helical" evidence="6">
    <location>
        <begin position="121"/>
        <end position="140"/>
    </location>
</feature>
<name>A0A9N8DQN4_9STRA</name>
<evidence type="ECO:0000256" key="4">
    <source>
        <dbReference type="ARBA" id="ARBA00023136"/>
    </source>
</evidence>
<dbReference type="InterPro" id="IPR050186">
    <property type="entry name" value="TPT_transporter"/>
</dbReference>
<organism evidence="8 9">
    <name type="scientific">Seminavis robusta</name>
    <dbReference type="NCBI Taxonomy" id="568900"/>
    <lineage>
        <taxon>Eukaryota</taxon>
        <taxon>Sar</taxon>
        <taxon>Stramenopiles</taxon>
        <taxon>Ochrophyta</taxon>
        <taxon>Bacillariophyta</taxon>
        <taxon>Bacillariophyceae</taxon>
        <taxon>Bacillariophycidae</taxon>
        <taxon>Naviculales</taxon>
        <taxon>Naviculaceae</taxon>
        <taxon>Seminavis</taxon>
    </lineage>
</organism>
<feature type="transmembrane region" description="Helical" evidence="6">
    <location>
        <begin position="334"/>
        <end position="354"/>
    </location>
</feature>
<evidence type="ECO:0000256" key="5">
    <source>
        <dbReference type="SAM" id="MobiDB-lite"/>
    </source>
</evidence>
<sequence>MAPPKGEDSSDRHHYDDVELASLDGSPKARHNALSSAKLQQDHGHLISPPTLLHSKNPPVPSPTKASNTTNTSSNHSSMSASSLQGKAVSACLLYSFCSVSMVLTNKSLASSYSDKTPIDLNILLVVFQALFAVFCVDFSKRMGWVEYPELTVETIKLWVPVNLFFCAMLFTGMASLQHNSVPMVTIFKNITNIMVAAGDLTFFGASVEALVIASFAVTLSGAIAAAWNDISSSWMGLFWMSANCVSSAGYVLYMKYATKHIKLSKFGMVFVNNLLCAVFLFPVSMMKGEVVIFFSTGALHTLDYFGKNCVAGFMGFFLNFAALNCVQTTGPTTYAVVGSLNKIPVALLGYLMFDSEISQQTWFFICVSLCGGFLYSYAKIRQAGHKTAQGSK</sequence>
<evidence type="ECO:0000256" key="2">
    <source>
        <dbReference type="ARBA" id="ARBA00022692"/>
    </source>
</evidence>
<dbReference type="SUPFAM" id="SSF103481">
    <property type="entry name" value="Multidrug resistance efflux transporter EmrE"/>
    <property type="match status" value="1"/>
</dbReference>
<dbReference type="Pfam" id="PF03151">
    <property type="entry name" value="TPT"/>
    <property type="match status" value="1"/>
</dbReference>
<dbReference type="OrthoDB" id="417037at2759"/>
<dbReference type="PANTHER" id="PTHR11132">
    <property type="entry name" value="SOLUTE CARRIER FAMILY 35"/>
    <property type="match status" value="1"/>
</dbReference>
<feature type="transmembrane region" description="Helical" evidence="6">
    <location>
        <begin position="360"/>
        <end position="379"/>
    </location>
</feature>